<dbReference type="EMBL" id="JAQQWL010000016">
    <property type="protein sequence ID" value="KAK8038197.1"/>
    <property type="molecule type" value="Genomic_DNA"/>
</dbReference>
<evidence type="ECO:0000313" key="3">
    <source>
        <dbReference type="EMBL" id="KAK8038197.1"/>
    </source>
</evidence>
<evidence type="ECO:0000259" key="2">
    <source>
        <dbReference type="Pfam" id="PF17184"/>
    </source>
</evidence>
<dbReference type="InterPro" id="IPR033421">
    <property type="entry name" value="Rit1_DUSP-like"/>
</dbReference>
<dbReference type="InterPro" id="IPR007306">
    <property type="entry name" value="Rit1"/>
</dbReference>
<evidence type="ECO:0000313" key="4">
    <source>
        <dbReference type="Proteomes" id="UP001480595"/>
    </source>
</evidence>
<dbReference type="RefSeq" id="XP_066708049.1">
    <property type="nucleotide sequence ID" value="XM_066866373.1"/>
</dbReference>
<sequence length="469" mass="51209">MATTGSGGSSRAAPLTEADLIFSPQANHNFSRILGDLKKSNLSITNRLRSIKEDARFVSEAAEALGRPLMANERCGSWYISPGDKAGSAYFKSTDGHMGQWSFSTRRLNLHLVSVIGRNDGCIIVDSTRRGKRMPDALSKTIPTWCCVLNRALFPEADGDKHDLFTPPHVVSESEHAQMQARIPYFVEALESLSVDVTSLRKQLKKPLRPFWLTRESQIENMAEIFEDYHPVICLTSSRRVQGGEMSEGGYIQGAGDDTENWALGLTPVVFWQNEKLLLSTPEADLQELVKSLVASHAATAGGPTPKQLADHLYVGALAAEPPNPTTTCTITIVPQTTEPSDWVKGPACMEVGLGKQTKIASRNLRTTLPQICDFAVQYLHSSSSTPSSTGADILIRCETGKDVSVGIALALLCRVLDDEGRLNPKGAEEAVNKSIIKVKLGRVMTQFPEATPSRATLQSVNSFLMRWN</sequence>
<dbReference type="PANTHER" id="PTHR31811">
    <property type="entry name" value="TRNA A64-2'-O-RIBOSYLPHOSPHATE TRANSFERASE"/>
    <property type="match status" value="1"/>
</dbReference>
<dbReference type="PANTHER" id="PTHR31811:SF0">
    <property type="entry name" value="TRNA A64-2'-O-RIBOSYLPHOSPHATE TRANSFERASE"/>
    <property type="match status" value="1"/>
</dbReference>
<comment type="caution">
    <text evidence="3">The sequence shown here is derived from an EMBL/GenBank/DDBJ whole genome shotgun (WGS) entry which is preliminary data.</text>
</comment>
<dbReference type="InterPro" id="IPR033449">
    <property type="entry name" value="Rit1_N"/>
</dbReference>
<proteinExistence type="predicted"/>
<keyword evidence="4" id="KW-1185">Reference proteome</keyword>
<evidence type="ECO:0008006" key="5">
    <source>
        <dbReference type="Google" id="ProtNLM"/>
    </source>
</evidence>
<dbReference type="Pfam" id="PF17184">
    <property type="entry name" value="Rit1_C"/>
    <property type="match status" value="1"/>
</dbReference>
<dbReference type="Pfam" id="PF04179">
    <property type="entry name" value="Init_tRNA_PT"/>
    <property type="match status" value="1"/>
</dbReference>
<reference evidence="3 4" key="1">
    <citation type="submission" date="2023-01" db="EMBL/GenBank/DDBJ databases">
        <title>Analysis of 21 Apiospora genomes using comparative genomics revels a genus with tremendous synthesis potential of carbohydrate active enzymes and secondary metabolites.</title>
        <authorList>
            <person name="Sorensen T."/>
        </authorList>
    </citation>
    <scope>NUCLEOTIDE SEQUENCE [LARGE SCALE GENOMIC DNA]</scope>
    <source>
        <strain evidence="3 4">CBS 135458</strain>
    </source>
</reference>
<dbReference type="GeneID" id="92099436"/>
<feature type="domain" description="Rit1 DUSP-like" evidence="1">
    <location>
        <begin position="349"/>
        <end position="465"/>
    </location>
</feature>
<feature type="domain" description="Rit1 N-terminal" evidence="2">
    <location>
        <begin position="37"/>
        <end position="294"/>
    </location>
</feature>
<dbReference type="PIRSF" id="PIRSF007747">
    <property type="entry name" value="Ribosyl_Ptfrase"/>
    <property type="match status" value="1"/>
</dbReference>
<evidence type="ECO:0000259" key="1">
    <source>
        <dbReference type="Pfam" id="PF04179"/>
    </source>
</evidence>
<protein>
    <recommendedName>
        <fullName evidence="5">Initiator tRNA phosphoribosyl transferase</fullName>
    </recommendedName>
</protein>
<dbReference type="Proteomes" id="UP001480595">
    <property type="component" value="Unassembled WGS sequence"/>
</dbReference>
<gene>
    <name evidence="3" type="ORF">PG994_014964</name>
</gene>
<name>A0ABR1SVF8_9PEZI</name>
<accession>A0ABR1SVF8</accession>
<organism evidence="3 4">
    <name type="scientific">Apiospora phragmitis</name>
    <dbReference type="NCBI Taxonomy" id="2905665"/>
    <lineage>
        <taxon>Eukaryota</taxon>
        <taxon>Fungi</taxon>
        <taxon>Dikarya</taxon>
        <taxon>Ascomycota</taxon>
        <taxon>Pezizomycotina</taxon>
        <taxon>Sordariomycetes</taxon>
        <taxon>Xylariomycetidae</taxon>
        <taxon>Amphisphaeriales</taxon>
        <taxon>Apiosporaceae</taxon>
        <taxon>Apiospora</taxon>
    </lineage>
</organism>